<proteinExistence type="predicted"/>
<accession>A0AAV5ASD5</accession>
<keyword evidence="4" id="KW-1185">Reference proteome</keyword>
<name>A0AAV5ASD5_9FLAO</name>
<evidence type="ECO:0000313" key="1">
    <source>
        <dbReference type="EMBL" id="GJM50249.1"/>
    </source>
</evidence>
<protein>
    <recommendedName>
        <fullName evidence="5">Hemagglutinin</fullName>
    </recommendedName>
</protein>
<reference evidence="1 4" key="1">
    <citation type="submission" date="2021-11" db="EMBL/GenBank/DDBJ databases">
        <title>Draft genome sequence of Capnocytophaga sp. strain KC07075 isolated from cat oral cavity.</title>
        <authorList>
            <person name="Suzuki M."/>
            <person name="Imaoka K."/>
            <person name="Kimura M."/>
            <person name="Morikawa S."/>
            <person name="Maeda K."/>
        </authorList>
    </citation>
    <scope>NUCLEOTIDE SEQUENCE</scope>
    <source>
        <strain evidence="1">KC07075</strain>
        <strain evidence="2 4">KC07079</strain>
    </source>
</reference>
<dbReference type="Proteomes" id="UP001207736">
    <property type="component" value="Unassembled WGS sequence"/>
</dbReference>
<comment type="caution">
    <text evidence="1">The sequence shown here is derived from an EMBL/GenBank/DDBJ whole genome shotgun (WGS) entry which is preliminary data.</text>
</comment>
<dbReference type="EMBL" id="BQKA01000023">
    <property type="protein sequence ID" value="GJM50249.1"/>
    <property type="molecule type" value="Genomic_DNA"/>
</dbReference>
<dbReference type="EMBL" id="BQKB01000041">
    <property type="protein sequence ID" value="GJM53480.1"/>
    <property type="molecule type" value="Genomic_DNA"/>
</dbReference>
<gene>
    <name evidence="1" type="ORF">RCZ15_12220</name>
    <name evidence="2" type="ORF">RCZ16_17960</name>
</gene>
<dbReference type="Pfam" id="PF19775">
    <property type="entry name" value="DUF6261"/>
    <property type="match status" value="1"/>
</dbReference>
<organism evidence="1 3">
    <name type="scientific">Capnocytophaga catalasegens</name>
    <dbReference type="NCBI Taxonomy" id="1004260"/>
    <lineage>
        <taxon>Bacteria</taxon>
        <taxon>Pseudomonadati</taxon>
        <taxon>Bacteroidota</taxon>
        <taxon>Flavobacteriia</taxon>
        <taxon>Flavobacteriales</taxon>
        <taxon>Flavobacteriaceae</taxon>
        <taxon>Capnocytophaga</taxon>
    </lineage>
</organism>
<evidence type="ECO:0000313" key="2">
    <source>
        <dbReference type="EMBL" id="GJM53480.1"/>
    </source>
</evidence>
<evidence type="ECO:0000313" key="4">
    <source>
        <dbReference type="Proteomes" id="UP001208692"/>
    </source>
</evidence>
<evidence type="ECO:0008006" key="5">
    <source>
        <dbReference type="Google" id="ProtNLM"/>
    </source>
</evidence>
<sequence>MAKIVRPVKVKSMSMHMLNNNEYAQFMKGVESLVEIATTEKLVIKDDLFLAFKEDIQLLIDATNQSTQRHETQKLKELDKKRDELSTYLLSVFRTESKSSLANKKEAGTVLYAQTKSYLGISKQPDRQKTNVIDAMIFDLLKDENTKYLKALGLQEVVSELRTTNQKYSKLTEERAENQLKTKLPNVKSIRKELDEVYGFIIDLAYATMLTTPSDEVINFINLMNKLIDDTTTLRKQRVGLIRKTKPETTQQ</sequence>
<dbReference type="AlphaFoldDB" id="A0AAV5ASD5"/>
<evidence type="ECO:0000313" key="3">
    <source>
        <dbReference type="Proteomes" id="UP001207736"/>
    </source>
</evidence>
<dbReference type="InterPro" id="IPR046228">
    <property type="entry name" value="DUF6261"/>
</dbReference>
<dbReference type="RefSeq" id="WP_264847148.1">
    <property type="nucleotide sequence ID" value="NZ_BPMA01000041.1"/>
</dbReference>
<dbReference type="Proteomes" id="UP001208692">
    <property type="component" value="Unassembled WGS sequence"/>
</dbReference>